<dbReference type="Gene3D" id="1.20.1250.20">
    <property type="entry name" value="MFS general substrate transporter like domains"/>
    <property type="match status" value="1"/>
</dbReference>
<feature type="transmembrane region" description="Helical" evidence="8">
    <location>
        <begin position="82"/>
        <end position="103"/>
    </location>
</feature>
<feature type="transmembrane region" description="Helical" evidence="8">
    <location>
        <begin position="491"/>
        <end position="511"/>
    </location>
</feature>
<keyword evidence="11" id="KW-1185">Reference proteome</keyword>
<comment type="similarity">
    <text evidence="2">Belongs to the major facilitator superfamily.</text>
</comment>
<feature type="transmembrane region" description="Helical" evidence="8">
    <location>
        <begin position="308"/>
        <end position="331"/>
    </location>
</feature>
<reference evidence="11" key="1">
    <citation type="journal article" date="2014" name="Genome Announc.">
        <title>Genome sequence and annotation of Acremonium chrysogenum, producer of the beta-lactam antibiotic cephalosporin C.</title>
        <authorList>
            <person name="Terfehr D."/>
            <person name="Dahlmann T.A."/>
            <person name="Specht T."/>
            <person name="Zadra I."/>
            <person name="Kuernsteiner H."/>
            <person name="Kueck U."/>
        </authorList>
    </citation>
    <scope>NUCLEOTIDE SEQUENCE [LARGE SCALE GENOMIC DNA]</scope>
    <source>
        <strain evidence="11">ATCC 11550 / CBS 779.69 / DSM 880 / IAM 14645 / JCM 23072 / IMI 49137</strain>
    </source>
</reference>
<dbReference type="PROSITE" id="PS50850">
    <property type="entry name" value="MFS"/>
    <property type="match status" value="1"/>
</dbReference>
<dbReference type="PANTHER" id="PTHR23502">
    <property type="entry name" value="MAJOR FACILITATOR SUPERFAMILY"/>
    <property type="match status" value="1"/>
</dbReference>
<comment type="caution">
    <text evidence="10">The sequence shown here is derived from an EMBL/GenBank/DDBJ whole genome shotgun (WGS) entry which is preliminary data.</text>
</comment>
<feature type="transmembrane region" description="Helical" evidence="8">
    <location>
        <begin position="463"/>
        <end position="485"/>
    </location>
</feature>
<feature type="region of interest" description="Disordered" evidence="7">
    <location>
        <begin position="1"/>
        <end position="55"/>
    </location>
</feature>
<dbReference type="Proteomes" id="UP000029964">
    <property type="component" value="Unassembled WGS sequence"/>
</dbReference>
<feature type="transmembrane region" description="Helical" evidence="8">
    <location>
        <begin position="426"/>
        <end position="451"/>
    </location>
</feature>
<dbReference type="GO" id="GO:0016020">
    <property type="term" value="C:membrane"/>
    <property type="evidence" value="ECO:0007669"/>
    <property type="project" value="UniProtKB-SubCell"/>
</dbReference>
<dbReference type="PANTHER" id="PTHR23502:SF68">
    <property type="entry name" value="MULTIDRUG TRANSPORTER, PUTATIVE (AFU_ORTHOLOGUE AFUA_3G01120)-RELATED"/>
    <property type="match status" value="1"/>
</dbReference>
<keyword evidence="4 8" id="KW-1133">Transmembrane helix</keyword>
<dbReference type="FunFam" id="1.20.1250.20:FF:000011">
    <property type="entry name" value="MFS multidrug transporter, putative"/>
    <property type="match status" value="1"/>
</dbReference>
<proteinExistence type="inferred from homology"/>
<evidence type="ECO:0000256" key="8">
    <source>
        <dbReference type="SAM" id="Phobius"/>
    </source>
</evidence>
<dbReference type="SUPFAM" id="SSF103473">
    <property type="entry name" value="MFS general substrate transporter"/>
    <property type="match status" value="1"/>
</dbReference>
<evidence type="ECO:0000256" key="7">
    <source>
        <dbReference type="SAM" id="MobiDB-lite"/>
    </source>
</evidence>
<dbReference type="InterPro" id="IPR011701">
    <property type="entry name" value="MFS"/>
</dbReference>
<accession>A0A086SY10</accession>
<feature type="domain" description="Major facilitator superfamily (MFS) profile" evidence="9">
    <location>
        <begin position="84"/>
        <end position="518"/>
    </location>
</feature>
<feature type="transmembrane region" description="Helical" evidence="8">
    <location>
        <begin position="149"/>
        <end position="170"/>
    </location>
</feature>
<feature type="transmembrane region" description="Helical" evidence="8">
    <location>
        <begin position="401"/>
        <end position="420"/>
    </location>
</feature>
<keyword evidence="6" id="KW-0325">Glycoprotein</keyword>
<dbReference type="CDD" id="cd17323">
    <property type="entry name" value="MFS_Tpo1_MDR_like"/>
    <property type="match status" value="1"/>
</dbReference>
<dbReference type="AlphaFoldDB" id="A0A086SY10"/>
<dbReference type="STRING" id="857340.A0A086SY10"/>
<gene>
    <name evidence="10" type="ORF">ACRE_073030</name>
</gene>
<evidence type="ECO:0000259" key="9">
    <source>
        <dbReference type="PROSITE" id="PS50850"/>
    </source>
</evidence>
<dbReference type="HOGENOM" id="CLU_008455_1_1_1"/>
<keyword evidence="5 8" id="KW-0472">Membrane</keyword>
<dbReference type="OrthoDB" id="5296287at2759"/>
<comment type="subcellular location">
    <subcellularLocation>
        <location evidence="1">Membrane</location>
        <topology evidence="1">Multi-pass membrane protein</topology>
    </subcellularLocation>
</comment>
<evidence type="ECO:0000313" key="10">
    <source>
        <dbReference type="EMBL" id="KFH41992.1"/>
    </source>
</evidence>
<sequence>MTPSLSTPSVDVGASQSRRDGESNTHGDVEKQNAEKANLAPQEIGTGDHGDADESDNQRHLVWWDGDNDPENPYNWPSWRKFTNCACISAFTFLAPLASSIFAPGVPDLMLDFGETSQQLGTFVVSVYVLGFAVGPMLMAPLSEMYGRVPVYHVSNLGFVAFNVACALAPSFRSLVAFRFLAGTFGSCPLTNGGGTIADMIAQERRAGAMAVFSVGPLLGPVLGPVAGGALQDAKGWRWVFWVVSIASGFLAAVMAVTMRESYAPVLLARRTKRLRKETGDDTLRSRLDDGRTHTEAFRRAIIRPIKLLIFSPICSIFALFLMMVYGYLYLLFTTVPFVFEGIYGFSATTVGLVYLGMGLGSLIGMGWFSVDSNSEVKKKMGTGTDGQGKQMAKPEVRLKLLPIGALLLPVGFFIYGWTADFQTHWMAPIVGLTVIGVGNLLCLMAVSMYLVDAYTLYAASALAANTIMRSIAGAVLPLCALDMYNVLGLGWGNSLLGFIALAFLPIPFLIGRYGERLRNKFDASRL</sequence>
<dbReference type="InterPro" id="IPR020846">
    <property type="entry name" value="MFS_dom"/>
</dbReference>
<evidence type="ECO:0000256" key="5">
    <source>
        <dbReference type="ARBA" id="ARBA00023136"/>
    </source>
</evidence>
<feature type="compositionally biased region" description="Basic and acidic residues" evidence="7">
    <location>
        <begin position="17"/>
        <end position="34"/>
    </location>
</feature>
<dbReference type="EMBL" id="JPKY01000108">
    <property type="protein sequence ID" value="KFH41992.1"/>
    <property type="molecule type" value="Genomic_DNA"/>
</dbReference>
<feature type="transmembrane region" description="Helical" evidence="8">
    <location>
        <begin position="343"/>
        <end position="371"/>
    </location>
</feature>
<dbReference type="InterPro" id="IPR036259">
    <property type="entry name" value="MFS_trans_sf"/>
</dbReference>
<evidence type="ECO:0000256" key="4">
    <source>
        <dbReference type="ARBA" id="ARBA00022989"/>
    </source>
</evidence>
<feature type="transmembrane region" description="Helical" evidence="8">
    <location>
        <begin position="239"/>
        <end position="258"/>
    </location>
</feature>
<organism evidence="10 11">
    <name type="scientific">Hapsidospora chrysogenum (strain ATCC 11550 / CBS 779.69 / DSM 880 / IAM 14645 / JCM 23072 / IMI 49137)</name>
    <name type="common">Acremonium chrysogenum</name>
    <dbReference type="NCBI Taxonomy" id="857340"/>
    <lineage>
        <taxon>Eukaryota</taxon>
        <taxon>Fungi</taxon>
        <taxon>Dikarya</taxon>
        <taxon>Ascomycota</taxon>
        <taxon>Pezizomycotina</taxon>
        <taxon>Sordariomycetes</taxon>
        <taxon>Hypocreomycetidae</taxon>
        <taxon>Hypocreales</taxon>
        <taxon>Bionectriaceae</taxon>
        <taxon>Hapsidospora</taxon>
    </lineage>
</organism>
<evidence type="ECO:0000256" key="2">
    <source>
        <dbReference type="ARBA" id="ARBA00008335"/>
    </source>
</evidence>
<feature type="transmembrane region" description="Helical" evidence="8">
    <location>
        <begin position="207"/>
        <end position="227"/>
    </location>
</feature>
<evidence type="ECO:0000256" key="1">
    <source>
        <dbReference type="ARBA" id="ARBA00004141"/>
    </source>
</evidence>
<evidence type="ECO:0000313" key="11">
    <source>
        <dbReference type="Proteomes" id="UP000029964"/>
    </source>
</evidence>
<feature type="transmembrane region" description="Helical" evidence="8">
    <location>
        <begin position="176"/>
        <end position="195"/>
    </location>
</feature>
<feature type="compositionally biased region" description="Basic and acidic residues" evidence="7">
    <location>
        <begin position="46"/>
        <end position="55"/>
    </location>
</feature>
<feature type="transmembrane region" description="Helical" evidence="8">
    <location>
        <begin position="123"/>
        <end position="142"/>
    </location>
</feature>
<keyword evidence="3 8" id="KW-0812">Transmembrane</keyword>
<dbReference type="GO" id="GO:0022857">
    <property type="term" value="F:transmembrane transporter activity"/>
    <property type="evidence" value="ECO:0007669"/>
    <property type="project" value="InterPro"/>
</dbReference>
<dbReference type="Pfam" id="PF07690">
    <property type="entry name" value="MFS_1"/>
    <property type="match status" value="1"/>
</dbReference>
<protein>
    <submittedName>
        <fullName evidence="10">Putative transporter-like protein</fullName>
    </submittedName>
</protein>
<evidence type="ECO:0000256" key="3">
    <source>
        <dbReference type="ARBA" id="ARBA00022692"/>
    </source>
</evidence>
<evidence type="ECO:0000256" key="6">
    <source>
        <dbReference type="ARBA" id="ARBA00023180"/>
    </source>
</evidence>
<name>A0A086SY10_HAPC1</name>